<evidence type="ECO:0000256" key="1">
    <source>
        <dbReference type="SAM" id="MobiDB-lite"/>
    </source>
</evidence>
<gene>
    <name evidence="2" type="ORF">PIB30_033765</name>
</gene>
<evidence type="ECO:0000313" key="3">
    <source>
        <dbReference type="Proteomes" id="UP001341840"/>
    </source>
</evidence>
<feature type="region of interest" description="Disordered" evidence="1">
    <location>
        <begin position="101"/>
        <end position="130"/>
    </location>
</feature>
<sequence>MTRVPLGILVAPCDTFLKRSRRRLQGIWDFPNCNERKSPPRLGASASRGGRGHELMHRFTSRTRRLLRIKPKYGSPLSNVVDFGSSKAAMFRWLEHVAHGTLGTPNKHGEDPVTSNSSVKQRNRIDRGTG</sequence>
<dbReference type="Proteomes" id="UP001341840">
    <property type="component" value="Unassembled WGS sequence"/>
</dbReference>
<dbReference type="EMBL" id="JASCZI010060569">
    <property type="protein sequence ID" value="MED6134031.1"/>
    <property type="molecule type" value="Genomic_DNA"/>
</dbReference>
<proteinExistence type="predicted"/>
<reference evidence="2 3" key="1">
    <citation type="journal article" date="2023" name="Plants (Basel)">
        <title>Bridging the Gap: Combining Genomics and Transcriptomics Approaches to Understand Stylosanthes scabra, an Orphan Legume from the Brazilian Caatinga.</title>
        <authorList>
            <person name="Ferreira-Neto J.R.C."/>
            <person name="da Silva M.D."/>
            <person name="Binneck E."/>
            <person name="de Melo N.F."/>
            <person name="da Silva R.H."/>
            <person name="de Melo A.L.T.M."/>
            <person name="Pandolfi V."/>
            <person name="Bustamante F.O."/>
            <person name="Brasileiro-Vidal A.C."/>
            <person name="Benko-Iseppon A.M."/>
        </authorList>
    </citation>
    <scope>NUCLEOTIDE SEQUENCE [LARGE SCALE GENOMIC DNA]</scope>
    <source>
        <tissue evidence="2">Leaves</tissue>
    </source>
</reference>
<comment type="caution">
    <text evidence="2">The sequence shown here is derived from an EMBL/GenBank/DDBJ whole genome shotgun (WGS) entry which is preliminary data.</text>
</comment>
<protein>
    <submittedName>
        <fullName evidence="2">Uncharacterized protein</fullName>
    </submittedName>
</protein>
<accession>A0ABU6SCB3</accession>
<name>A0ABU6SCB3_9FABA</name>
<evidence type="ECO:0000313" key="2">
    <source>
        <dbReference type="EMBL" id="MED6134031.1"/>
    </source>
</evidence>
<organism evidence="2 3">
    <name type="scientific">Stylosanthes scabra</name>
    <dbReference type="NCBI Taxonomy" id="79078"/>
    <lineage>
        <taxon>Eukaryota</taxon>
        <taxon>Viridiplantae</taxon>
        <taxon>Streptophyta</taxon>
        <taxon>Embryophyta</taxon>
        <taxon>Tracheophyta</taxon>
        <taxon>Spermatophyta</taxon>
        <taxon>Magnoliopsida</taxon>
        <taxon>eudicotyledons</taxon>
        <taxon>Gunneridae</taxon>
        <taxon>Pentapetalae</taxon>
        <taxon>rosids</taxon>
        <taxon>fabids</taxon>
        <taxon>Fabales</taxon>
        <taxon>Fabaceae</taxon>
        <taxon>Papilionoideae</taxon>
        <taxon>50 kb inversion clade</taxon>
        <taxon>dalbergioids sensu lato</taxon>
        <taxon>Dalbergieae</taxon>
        <taxon>Pterocarpus clade</taxon>
        <taxon>Stylosanthes</taxon>
    </lineage>
</organism>
<keyword evidence="3" id="KW-1185">Reference proteome</keyword>